<proteinExistence type="predicted"/>
<reference evidence="1" key="1">
    <citation type="submission" date="2024-12" db="EMBL/GenBank/DDBJ databases">
        <title>Comparative genomics and development of molecular markers within Purpureocillium lilacinum and among Purpureocillium species.</title>
        <authorList>
            <person name="Yeh Z.-Y."/>
            <person name="Ni N.-T."/>
            <person name="Lo P.-H."/>
            <person name="Mushyakhwo K."/>
            <person name="Lin C.-F."/>
            <person name="Nai Y.-S."/>
        </authorList>
    </citation>
    <scope>NUCLEOTIDE SEQUENCE</scope>
    <source>
        <strain evidence="1">NCHU-NPUST-175</strain>
    </source>
</reference>
<evidence type="ECO:0000313" key="2">
    <source>
        <dbReference type="Proteomes" id="UP001638806"/>
    </source>
</evidence>
<dbReference type="Proteomes" id="UP001638806">
    <property type="component" value="Unassembled WGS sequence"/>
</dbReference>
<gene>
    <name evidence="1" type="ORF">ACCO45_000925</name>
</gene>
<dbReference type="EMBL" id="JBGNUJ010000002">
    <property type="protein sequence ID" value="KAL3963921.1"/>
    <property type="molecule type" value="Genomic_DNA"/>
</dbReference>
<name>A0ACC4E652_PURLI</name>
<sequence>MPAPRRRLGPRDDSGQRAALEPGGYPGPEPFGPPAPRKGTPPPLIPPPCWGRAQAFVPATQASQAKQTFQGTRGRSSGPDDPRGKGANPKISAVPAPAAAPAPASLPSDGDCGHFTSVCARSRCAQQPHPHPRRRAGPRCPRCDLGGNHAAAAVQLCYFWAAALAQPLSQARRRCRPHVRARRARVHVVVVSICPAAAAAAAASPPRHRPSPVVPVAFALVHLSSSPGQSQPRCAALLRRRSLARSRAASIGGISTSSICYWLFGRDADEARQTSVARRQ</sequence>
<keyword evidence="2" id="KW-1185">Reference proteome</keyword>
<accession>A0ACC4E652</accession>
<organism evidence="1 2">
    <name type="scientific">Purpureocillium lilacinum</name>
    <name type="common">Paecilomyces lilacinus</name>
    <dbReference type="NCBI Taxonomy" id="33203"/>
    <lineage>
        <taxon>Eukaryota</taxon>
        <taxon>Fungi</taxon>
        <taxon>Dikarya</taxon>
        <taxon>Ascomycota</taxon>
        <taxon>Pezizomycotina</taxon>
        <taxon>Sordariomycetes</taxon>
        <taxon>Hypocreomycetidae</taxon>
        <taxon>Hypocreales</taxon>
        <taxon>Ophiocordycipitaceae</taxon>
        <taxon>Purpureocillium</taxon>
    </lineage>
</organism>
<protein>
    <submittedName>
        <fullName evidence="1">Uncharacterized protein</fullName>
    </submittedName>
</protein>
<comment type="caution">
    <text evidence="1">The sequence shown here is derived from an EMBL/GenBank/DDBJ whole genome shotgun (WGS) entry which is preliminary data.</text>
</comment>
<evidence type="ECO:0000313" key="1">
    <source>
        <dbReference type="EMBL" id="KAL3963921.1"/>
    </source>
</evidence>